<dbReference type="Proteomes" id="UP000828390">
    <property type="component" value="Unassembled WGS sequence"/>
</dbReference>
<protein>
    <submittedName>
        <fullName evidence="1">Uncharacterized protein</fullName>
    </submittedName>
</protein>
<organism evidence="1 2">
    <name type="scientific">Dreissena polymorpha</name>
    <name type="common">Zebra mussel</name>
    <name type="synonym">Mytilus polymorpha</name>
    <dbReference type="NCBI Taxonomy" id="45954"/>
    <lineage>
        <taxon>Eukaryota</taxon>
        <taxon>Metazoa</taxon>
        <taxon>Spiralia</taxon>
        <taxon>Lophotrochozoa</taxon>
        <taxon>Mollusca</taxon>
        <taxon>Bivalvia</taxon>
        <taxon>Autobranchia</taxon>
        <taxon>Heteroconchia</taxon>
        <taxon>Euheterodonta</taxon>
        <taxon>Imparidentia</taxon>
        <taxon>Neoheterodontei</taxon>
        <taxon>Myida</taxon>
        <taxon>Dreissenoidea</taxon>
        <taxon>Dreissenidae</taxon>
        <taxon>Dreissena</taxon>
    </lineage>
</organism>
<name>A0A9D3Y491_DREPO</name>
<keyword evidence="2" id="KW-1185">Reference proteome</keyword>
<dbReference type="EMBL" id="JAIWYP010000032">
    <property type="protein sequence ID" value="KAH3691646.1"/>
    <property type="molecule type" value="Genomic_DNA"/>
</dbReference>
<gene>
    <name evidence="1" type="ORF">DPMN_191682</name>
</gene>
<evidence type="ECO:0000313" key="1">
    <source>
        <dbReference type="EMBL" id="KAH3691646.1"/>
    </source>
</evidence>
<reference evidence="1" key="2">
    <citation type="submission" date="2020-11" db="EMBL/GenBank/DDBJ databases">
        <authorList>
            <person name="McCartney M.A."/>
            <person name="Auch B."/>
            <person name="Kono T."/>
            <person name="Mallez S."/>
            <person name="Becker A."/>
            <person name="Gohl D.M."/>
            <person name="Silverstein K.A.T."/>
            <person name="Koren S."/>
            <person name="Bechman K.B."/>
            <person name="Herman A."/>
            <person name="Abrahante J.E."/>
            <person name="Garbe J."/>
        </authorList>
    </citation>
    <scope>NUCLEOTIDE SEQUENCE</scope>
    <source>
        <strain evidence="1">Duluth1</strain>
        <tissue evidence="1">Whole animal</tissue>
    </source>
</reference>
<proteinExistence type="predicted"/>
<sequence length="95" mass="10749">MVCAYRDSGDDANDSPLEDMTVTVVQNLAQPEFHQHCNMHTTSKTYQDCRMFGQEKASHNVATGTCFSLSRLVVKHRLLIHGVRQTYLCDSFTPL</sequence>
<reference evidence="1" key="1">
    <citation type="journal article" date="2019" name="bioRxiv">
        <title>The Genome of the Zebra Mussel, Dreissena polymorpha: A Resource for Invasive Species Research.</title>
        <authorList>
            <person name="McCartney M.A."/>
            <person name="Auch B."/>
            <person name="Kono T."/>
            <person name="Mallez S."/>
            <person name="Zhang Y."/>
            <person name="Obille A."/>
            <person name="Becker A."/>
            <person name="Abrahante J.E."/>
            <person name="Garbe J."/>
            <person name="Badalamenti J.P."/>
            <person name="Herman A."/>
            <person name="Mangelson H."/>
            <person name="Liachko I."/>
            <person name="Sullivan S."/>
            <person name="Sone E.D."/>
            <person name="Koren S."/>
            <person name="Silverstein K.A.T."/>
            <person name="Beckman K.B."/>
            <person name="Gohl D.M."/>
        </authorList>
    </citation>
    <scope>NUCLEOTIDE SEQUENCE</scope>
    <source>
        <strain evidence="1">Duluth1</strain>
        <tissue evidence="1">Whole animal</tissue>
    </source>
</reference>
<comment type="caution">
    <text evidence="1">The sequence shown here is derived from an EMBL/GenBank/DDBJ whole genome shotgun (WGS) entry which is preliminary data.</text>
</comment>
<dbReference type="AlphaFoldDB" id="A0A9D3Y491"/>
<evidence type="ECO:0000313" key="2">
    <source>
        <dbReference type="Proteomes" id="UP000828390"/>
    </source>
</evidence>
<accession>A0A9D3Y491</accession>